<evidence type="ECO:0000313" key="9">
    <source>
        <dbReference type="EMBL" id="RED97400.1"/>
    </source>
</evidence>
<evidence type="ECO:0000256" key="1">
    <source>
        <dbReference type="ARBA" id="ARBA00001326"/>
    </source>
</evidence>
<comment type="catalytic activity">
    <reaction evidence="7">
        <text>beta-D-fructose 6-phosphate = dihydroxyacetone + D-glyceraldehyde 3-phosphate</text>
        <dbReference type="Rhea" id="RHEA:28002"/>
        <dbReference type="ChEBI" id="CHEBI:16016"/>
        <dbReference type="ChEBI" id="CHEBI:57634"/>
        <dbReference type="ChEBI" id="CHEBI:59776"/>
    </reaction>
</comment>
<dbReference type="OrthoDB" id="146189at2"/>
<comment type="caution">
    <text evidence="9">The sequence shown here is derived from an EMBL/GenBank/DDBJ whole genome shotgun (WGS) entry which is preliminary data.</text>
</comment>
<feature type="domain" description="Damage-control phosphatase ARMT1-like metal-binding" evidence="8">
    <location>
        <begin position="19"/>
        <end position="334"/>
    </location>
</feature>
<dbReference type="SUPFAM" id="SSF111321">
    <property type="entry name" value="AF1104-like"/>
    <property type="match status" value="1"/>
</dbReference>
<dbReference type="GO" id="GO:0016791">
    <property type="term" value="F:phosphatase activity"/>
    <property type="evidence" value="ECO:0007669"/>
    <property type="project" value="TreeGrafter"/>
</dbReference>
<keyword evidence="4" id="KW-0479">Metal-binding</keyword>
<protein>
    <submittedName>
        <fullName evidence="9">Uncharacterized protein with ATP-grasp and redox domains</fullName>
    </submittedName>
</protein>
<dbReference type="GO" id="GO:0006974">
    <property type="term" value="P:DNA damage response"/>
    <property type="evidence" value="ECO:0007669"/>
    <property type="project" value="TreeGrafter"/>
</dbReference>
<sequence length="359" mass="40914">MLDYFDYLKPTIGSFALYTYEHRIPKIVADVIANNQISAEIETRLVELKNALTIRVSSQLPTSGNPYWHPFLEEYDGEELQSVPFLLGEIYWYKLLYEVVSQEVSDPFQQIKESDLKGNMDFVSDCLSRDWSLNDLIYLCVEGNSADLSQMNGSAHGKSLSYILDHSNLLVDELNRVSKVEVLCDNAGIELFTDLMLVANLLDSGLVEKVVLHLKAQPIFVSDATRKDFNFLMKQLTNTMLGRSFENWIEQGKVELQTSTFWHAPTFFREVPSEVLQPNPETILISKGDANYRRFFEDRAFPPSSTFDVPLAYRAVYAFRTLKSELQTGLDPERTAELNTAFGKSWMTDGTHAVIQKLS</sequence>
<dbReference type="EMBL" id="QREG01000012">
    <property type="protein sequence ID" value="RED97400.1"/>
    <property type="molecule type" value="Genomic_DNA"/>
</dbReference>
<dbReference type="PANTHER" id="PTHR12260">
    <property type="entry name" value="DAMAGE-CONTROL PHOSPHATASE ARMT1"/>
    <property type="match status" value="1"/>
</dbReference>
<comment type="catalytic activity">
    <reaction evidence="1">
        <text>beta-D-fructose 1-phosphate + H2O = D-fructose + phosphate</text>
        <dbReference type="Rhea" id="RHEA:35603"/>
        <dbReference type="ChEBI" id="CHEBI:15377"/>
        <dbReference type="ChEBI" id="CHEBI:37721"/>
        <dbReference type="ChEBI" id="CHEBI:43474"/>
        <dbReference type="ChEBI" id="CHEBI:138881"/>
    </reaction>
</comment>
<evidence type="ECO:0000259" key="8">
    <source>
        <dbReference type="Pfam" id="PF01937"/>
    </source>
</evidence>
<evidence type="ECO:0000256" key="6">
    <source>
        <dbReference type="ARBA" id="ARBA00023211"/>
    </source>
</evidence>
<gene>
    <name evidence="9" type="ORF">C7460_1129</name>
</gene>
<dbReference type="Pfam" id="PF01937">
    <property type="entry name" value="ARMT1-like_dom"/>
    <property type="match status" value="1"/>
</dbReference>
<dbReference type="AlphaFoldDB" id="A0A3D9L365"/>
<dbReference type="PANTHER" id="PTHR12260:SF6">
    <property type="entry name" value="DAMAGE-CONTROL PHOSPHATASE ARMT1"/>
    <property type="match status" value="1"/>
</dbReference>
<dbReference type="InterPro" id="IPR002791">
    <property type="entry name" value="ARMT1-like_metal-bd"/>
</dbReference>
<proteinExistence type="inferred from homology"/>
<evidence type="ECO:0000256" key="3">
    <source>
        <dbReference type="ARBA" id="ARBA00009519"/>
    </source>
</evidence>
<evidence type="ECO:0000256" key="7">
    <source>
        <dbReference type="ARBA" id="ARBA00048809"/>
    </source>
</evidence>
<evidence type="ECO:0000256" key="4">
    <source>
        <dbReference type="ARBA" id="ARBA00022723"/>
    </source>
</evidence>
<comment type="cofactor">
    <cofactor evidence="2">
        <name>Mn(2+)</name>
        <dbReference type="ChEBI" id="CHEBI:29035"/>
    </cofactor>
</comment>
<comment type="similarity">
    <text evidence="3">Belongs to the damage-control phosphatase family. Sugar phosphate phosphatase III subfamily.</text>
</comment>
<dbReference type="RefSeq" id="WP_115868557.1">
    <property type="nucleotide sequence ID" value="NZ_QREG01000012.1"/>
</dbReference>
<dbReference type="Proteomes" id="UP000256779">
    <property type="component" value="Unassembled WGS sequence"/>
</dbReference>
<keyword evidence="5" id="KW-0378">Hydrolase</keyword>
<evidence type="ECO:0000256" key="2">
    <source>
        <dbReference type="ARBA" id="ARBA00001936"/>
    </source>
</evidence>
<dbReference type="InterPro" id="IPR036075">
    <property type="entry name" value="ARMT-1-like_metal-bd_sf"/>
</dbReference>
<accession>A0A3D9L365</accession>
<keyword evidence="6" id="KW-0464">Manganese</keyword>
<name>A0A3D9L365_MARFU</name>
<evidence type="ECO:0000313" key="10">
    <source>
        <dbReference type="Proteomes" id="UP000256779"/>
    </source>
</evidence>
<keyword evidence="10" id="KW-1185">Reference proteome</keyword>
<reference evidence="9 10" key="1">
    <citation type="submission" date="2018-07" db="EMBL/GenBank/DDBJ databases">
        <title>Genomic Encyclopedia of Type Strains, Phase IV (KMG-IV): sequencing the most valuable type-strain genomes for metagenomic binning, comparative biology and taxonomic classification.</title>
        <authorList>
            <person name="Goeker M."/>
        </authorList>
    </citation>
    <scope>NUCLEOTIDE SEQUENCE [LARGE SCALE GENOMIC DNA]</scope>
    <source>
        <strain evidence="9 10">DSM 4134</strain>
    </source>
</reference>
<dbReference type="InterPro" id="IPR039763">
    <property type="entry name" value="ARMT1"/>
</dbReference>
<dbReference type="GO" id="GO:0046872">
    <property type="term" value="F:metal ion binding"/>
    <property type="evidence" value="ECO:0007669"/>
    <property type="project" value="UniProtKB-KW"/>
</dbReference>
<organism evidence="9 10">
    <name type="scientific">Marinoscillum furvescens DSM 4134</name>
    <dbReference type="NCBI Taxonomy" id="1122208"/>
    <lineage>
        <taxon>Bacteria</taxon>
        <taxon>Pseudomonadati</taxon>
        <taxon>Bacteroidota</taxon>
        <taxon>Cytophagia</taxon>
        <taxon>Cytophagales</taxon>
        <taxon>Reichenbachiellaceae</taxon>
        <taxon>Marinoscillum</taxon>
    </lineage>
</organism>
<evidence type="ECO:0000256" key="5">
    <source>
        <dbReference type="ARBA" id="ARBA00022801"/>
    </source>
</evidence>
<dbReference type="Gene3D" id="3.40.50.10880">
    <property type="entry name" value="Uncharacterised protein PF01937, DUF89, domain 3"/>
    <property type="match status" value="1"/>
</dbReference>